<proteinExistence type="predicted"/>
<gene>
    <name evidence="1" type="ORF">CSUI_000396</name>
</gene>
<sequence>MTPFASHLYFEAVPVFPDLSRLLSVVGNAGFFLTCWLRGRSRKCLSSGFGICAVGRTPHWPRRPTGCAVPVHFRQWDTRLLHRIALRQATRVLQSWDSLRTSSSKNHAGVLDVQKVQASPY</sequence>
<protein>
    <submittedName>
        <fullName evidence="1">Uncharacterized protein</fullName>
    </submittedName>
</protein>
<dbReference type="GeneID" id="94423841"/>
<organism evidence="1 2">
    <name type="scientific">Cystoisospora suis</name>
    <dbReference type="NCBI Taxonomy" id="483139"/>
    <lineage>
        <taxon>Eukaryota</taxon>
        <taxon>Sar</taxon>
        <taxon>Alveolata</taxon>
        <taxon>Apicomplexa</taxon>
        <taxon>Conoidasida</taxon>
        <taxon>Coccidia</taxon>
        <taxon>Eucoccidiorida</taxon>
        <taxon>Eimeriorina</taxon>
        <taxon>Sarcocystidae</taxon>
        <taxon>Cystoisospora</taxon>
    </lineage>
</organism>
<name>A0A2C6LH22_9APIC</name>
<keyword evidence="2" id="KW-1185">Reference proteome</keyword>
<dbReference type="Proteomes" id="UP000221165">
    <property type="component" value="Unassembled WGS sequence"/>
</dbReference>
<reference evidence="1 2" key="1">
    <citation type="journal article" date="2017" name="Int. J. Parasitol.">
        <title>The genome of the protozoan parasite Cystoisospora suis and a reverse vaccinology approach to identify vaccine candidates.</title>
        <authorList>
            <person name="Palmieri N."/>
            <person name="Shrestha A."/>
            <person name="Ruttkowski B."/>
            <person name="Beck T."/>
            <person name="Vogl C."/>
            <person name="Tomley F."/>
            <person name="Blake D.P."/>
            <person name="Joachim A."/>
        </authorList>
    </citation>
    <scope>NUCLEOTIDE SEQUENCE [LARGE SCALE GENOMIC DNA]</scope>
    <source>
        <strain evidence="1 2">Wien I</strain>
    </source>
</reference>
<dbReference type="RefSeq" id="XP_067927389.1">
    <property type="nucleotide sequence ID" value="XM_068060630.1"/>
</dbReference>
<evidence type="ECO:0000313" key="2">
    <source>
        <dbReference type="Proteomes" id="UP000221165"/>
    </source>
</evidence>
<evidence type="ECO:0000313" key="1">
    <source>
        <dbReference type="EMBL" id="PHJ25743.1"/>
    </source>
</evidence>
<dbReference type="EMBL" id="MIGC01000172">
    <property type="protein sequence ID" value="PHJ25743.1"/>
    <property type="molecule type" value="Genomic_DNA"/>
</dbReference>
<dbReference type="VEuPathDB" id="ToxoDB:CSUI_000396"/>
<comment type="caution">
    <text evidence="1">The sequence shown here is derived from an EMBL/GenBank/DDBJ whole genome shotgun (WGS) entry which is preliminary data.</text>
</comment>
<accession>A0A2C6LH22</accession>
<dbReference type="AlphaFoldDB" id="A0A2C6LH22"/>